<feature type="transmembrane region" description="Helical" evidence="7">
    <location>
        <begin position="56"/>
        <end position="73"/>
    </location>
</feature>
<evidence type="ECO:0000259" key="8">
    <source>
        <dbReference type="PROSITE" id="PS50893"/>
    </source>
</evidence>
<dbReference type="SMART" id="SM00382">
    <property type="entry name" value="AAA"/>
    <property type="match status" value="1"/>
</dbReference>
<dbReference type="GO" id="GO:0005524">
    <property type="term" value="F:ATP binding"/>
    <property type="evidence" value="ECO:0007669"/>
    <property type="project" value="UniProtKB-KW"/>
</dbReference>
<dbReference type="InterPro" id="IPR003593">
    <property type="entry name" value="AAA+_ATPase"/>
</dbReference>
<dbReference type="GO" id="GO:0015421">
    <property type="term" value="F:ABC-type oligopeptide transporter activity"/>
    <property type="evidence" value="ECO:0007669"/>
    <property type="project" value="TreeGrafter"/>
</dbReference>
<keyword evidence="5 7" id="KW-1133">Transmembrane helix</keyword>
<feature type="domain" description="ABC transmembrane type-1" evidence="9">
    <location>
        <begin position="22"/>
        <end position="299"/>
    </location>
</feature>
<dbReference type="PROSITE" id="PS00211">
    <property type="entry name" value="ABC_TRANSPORTER_1"/>
    <property type="match status" value="1"/>
</dbReference>
<dbReference type="InterPro" id="IPR039421">
    <property type="entry name" value="Type_1_exporter"/>
</dbReference>
<protein>
    <submittedName>
        <fullName evidence="10">ATP-binding cassette, subfamily B</fullName>
    </submittedName>
</protein>
<evidence type="ECO:0000256" key="3">
    <source>
        <dbReference type="ARBA" id="ARBA00022741"/>
    </source>
</evidence>
<gene>
    <name evidence="10" type="ORF">SAMN04488579_101104</name>
</gene>
<dbReference type="InterPro" id="IPR027417">
    <property type="entry name" value="P-loop_NTPase"/>
</dbReference>
<dbReference type="GO" id="GO:0016887">
    <property type="term" value="F:ATP hydrolysis activity"/>
    <property type="evidence" value="ECO:0007669"/>
    <property type="project" value="InterPro"/>
</dbReference>
<dbReference type="Proteomes" id="UP000199652">
    <property type="component" value="Unassembled WGS sequence"/>
</dbReference>
<feature type="transmembrane region" description="Helical" evidence="7">
    <location>
        <begin position="243"/>
        <end position="266"/>
    </location>
</feature>
<dbReference type="InterPro" id="IPR003439">
    <property type="entry name" value="ABC_transporter-like_ATP-bd"/>
</dbReference>
<dbReference type="InterPro" id="IPR017871">
    <property type="entry name" value="ABC_transporter-like_CS"/>
</dbReference>
<dbReference type="FunFam" id="3.40.50.300:FF:001443">
    <property type="entry name" value="ABC transporter, ATP-binding protein"/>
    <property type="match status" value="1"/>
</dbReference>
<dbReference type="PROSITE" id="PS50893">
    <property type="entry name" value="ABC_TRANSPORTER_2"/>
    <property type="match status" value="1"/>
</dbReference>
<proteinExistence type="predicted"/>
<feature type="transmembrane region" description="Helical" evidence="7">
    <location>
        <begin position="133"/>
        <end position="152"/>
    </location>
</feature>
<dbReference type="PROSITE" id="PS50929">
    <property type="entry name" value="ABC_TM1F"/>
    <property type="match status" value="1"/>
</dbReference>
<evidence type="ECO:0000256" key="7">
    <source>
        <dbReference type="SAM" id="Phobius"/>
    </source>
</evidence>
<organism evidence="10 11">
    <name type="scientific">Eubacterium barkeri</name>
    <name type="common">Clostridium barkeri</name>
    <dbReference type="NCBI Taxonomy" id="1528"/>
    <lineage>
        <taxon>Bacteria</taxon>
        <taxon>Bacillati</taxon>
        <taxon>Bacillota</taxon>
        <taxon>Clostridia</taxon>
        <taxon>Eubacteriales</taxon>
        <taxon>Eubacteriaceae</taxon>
        <taxon>Eubacterium</taxon>
    </lineage>
</organism>
<evidence type="ECO:0000256" key="5">
    <source>
        <dbReference type="ARBA" id="ARBA00022989"/>
    </source>
</evidence>
<dbReference type="InterPro" id="IPR011527">
    <property type="entry name" value="ABC1_TM_dom"/>
</dbReference>
<feature type="domain" description="ABC transporter" evidence="8">
    <location>
        <begin position="330"/>
        <end position="564"/>
    </location>
</feature>
<evidence type="ECO:0000313" key="11">
    <source>
        <dbReference type="Proteomes" id="UP000199652"/>
    </source>
</evidence>
<keyword evidence="11" id="KW-1185">Reference proteome</keyword>
<reference evidence="11" key="1">
    <citation type="submission" date="2016-10" db="EMBL/GenBank/DDBJ databases">
        <authorList>
            <person name="Varghese N."/>
            <person name="Submissions S."/>
        </authorList>
    </citation>
    <scope>NUCLEOTIDE SEQUENCE [LARGE SCALE GENOMIC DNA]</scope>
    <source>
        <strain evidence="11">VPI 5359</strain>
    </source>
</reference>
<dbReference type="Pfam" id="PF00664">
    <property type="entry name" value="ABC_membrane"/>
    <property type="match status" value="1"/>
</dbReference>
<dbReference type="Gene3D" id="1.20.1560.10">
    <property type="entry name" value="ABC transporter type 1, transmembrane domain"/>
    <property type="match status" value="1"/>
</dbReference>
<keyword evidence="2 7" id="KW-0812">Transmembrane</keyword>
<dbReference type="InterPro" id="IPR036640">
    <property type="entry name" value="ABC1_TM_sf"/>
</dbReference>
<evidence type="ECO:0000256" key="2">
    <source>
        <dbReference type="ARBA" id="ARBA00022692"/>
    </source>
</evidence>
<sequence>MKNVFKRYFALTDQGARGLVKASLAAFGVYVVNMLPAILLMLLFDALVLGNVKSNLFYIGFSLVILILMYVLLRTEYNTLYNATYEESAHLRIDIAETLSRLPLSYFSRHDLSDLSQTIMADVSAIEHAMSHAMAKAIGFFLFFPLAALLLLKGNMELGMAVVLPIVMGFLLILWSKKIQLKENTKYYAKLRDNSDSFQEAIELQQEIKSFGLVEKTKKDLYKKMDEGEKIHLKTEITAAAPLLLSGMVVQIAVAIVLLVGAGLLWNGEISILYLIGYILVAIKIKEAVDGVTQNVTELYYIDAMIKRIKEIRETEVQKGADAEITDCTITLQKVSFSYNDDTAVLKDISFTANQNEVTALVGMSGCGKTTILRLISRLYDYDGGSIKIGGEAIKRISTKALFEKISIVFQDVMLFNTSIMENIRIGNPQATDGEVENAARLANCESFIKALPSGYQTVIGENGAALSGGERQRLSIARAFLKNAPVIILDEIAASLDVDNEKKIQESLNTLIKGKTVIIISHRLKSIENVDQIVVIDKGTVESAGGHGQLMEKSKIYRNLVEKAKMAEAFEY</sequence>
<keyword evidence="6 7" id="KW-0472">Membrane</keyword>
<dbReference type="PANTHER" id="PTHR43394">
    <property type="entry name" value="ATP-DEPENDENT PERMEASE MDL1, MITOCHONDRIAL"/>
    <property type="match status" value="1"/>
</dbReference>
<dbReference type="Gene3D" id="3.40.50.300">
    <property type="entry name" value="P-loop containing nucleotide triphosphate hydrolases"/>
    <property type="match status" value="1"/>
</dbReference>
<dbReference type="GO" id="GO:0005886">
    <property type="term" value="C:plasma membrane"/>
    <property type="evidence" value="ECO:0007669"/>
    <property type="project" value="UniProtKB-SubCell"/>
</dbReference>
<name>A0A1H3AN79_EUBBA</name>
<dbReference type="RefSeq" id="WP_090242340.1">
    <property type="nucleotide sequence ID" value="NZ_FNOU01000001.1"/>
</dbReference>
<evidence type="ECO:0000313" key="10">
    <source>
        <dbReference type="EMBL" id="SDX30848.1"/>
    </source>
</evidence>
<dbReference type="SUPFAM" id="SSF52540">
    <property type="entry name" value="P-loop containing nucleoside triphosphate hydrolases"/>
    <property type="match status" value="1"/>
</dbReference>
<evidence type="ECO:0000256" key="4">
    <source>
        <dbReference type="ARBA" id="ARBA00022840"/>
    </source>
</evidence>
<keyword evidence="4 10" id="KW-0067">ATP-binding</keyword>
<evidence type="ECO:0000256" key="6">
    <source>
        <dbReference type="ARBA" id="ARBA00023136"/>
    </source>
</evidence>
<accession>A0A1H3AN79</accession>
<feature type="transmembrane region" description="Helical" evidence="7">
    <location>
        <begin position="158"/>
        <end position="176"/>
    </location>
</feature>
<feature type="transmembrane region" description="Helical" evidence="7">
    <location>
        <begin position="20"/>
        <end position="44"/>
    </location>
</feature>
<dbReference type="Pfam" id="PF00005">
    <property type="entry name" value="ABC_tran"/>
    <property type="match status" value="1"/>
</dbReference>
<dbReference type="OrthoDB" id="9762778at2"/>
<dbReference type="STRING" id="1528.SAMN04488579_101104"/>
<dbReference type="PANTHER" id="PTHR43394:SF1">
    <property type="entry name" value="ATP-BINDING CASSETTE SUB-FAMILY B MEMBER 10, MITOCHONDRIAL"/>
    <property type="match status" value="1"/>
</dbReference>
<evidence type="ECO:0000259" key="9">
    <source>
        <dbReference type="PROSITE" id="PS50929"/>
    </source>
</evidence>
<keyword evidence="3" id="KW-0547">Nucleotide-binding</keyword>
<comment type="subcellular location">
    <subcellularLocation>
        <location evidence="1">Cell membrane</location>
        <topology evidence="1">Multi-pass membrane protein</topology>
    </subcellularLocation>
</comment>
<dbReference type="AlphaFoldDB" id="A0A1H3AN79"/>
<evidence type="ECO:0000256" key="1">
    <source>
        <dbReference type="ARBA" id="ARBA00004651"/>
    </source>
</evidence>
<dbReference type="SUPFAM" id="SSF90123">
    <property type="entry name" value="ABC transporter transmembrane region"/>
    <property type="match status" value="1"/>
</dbReference>
<dbReference type="EMBL" id="FNOU01000001">
    <property type="protein sequence ID" value="SDX30848.1"/>
    <property type="molecule type" value="Genomic_DNA"/>
</dbReference>